<dbReference type="Proteomes" id="UP000688947">
    <property type="component" value="Unassembled WGS sequence"/>
</dbReference>
<evidence type="ECO:0000313" key="3">
    <source>
        <dbReference type="Proteomes" id="UP000688947"/>
    </source>
</evidence>
<dbReference type="VEuPathDB" id="FungiDB:PC110_g12584"/>
<dbReference type="VEuPathDB" id="FungiDB:PC110_g12585"/>
<feature type="non-terminal residue" evidence="2">
    <location>
        <position position="1"/>
    </location>
</feature>
<reference evidence="2" key="1">
    <citation type="submission" date="2021-01" db="EMBL/GenBank/DDBJ databases">
        <title>Phytophthora aleatoria, a newly-described species from Pinus radiata is distinct from Phytophthora cactorum isolates based on comparative genomics.</title>
        <authorList>
            <person name="Mcdougal R."/>
            <person name="Panda P."/>
            <person name="Williams N."/>
            <person name="Studholme D.J."/>
        </authorList>
    </citation>
    <scope>NUCLEOTIDE SEQUENCE</scope>
    <source>
        <strain evidence="2">NZFS 3830</strain>
    </source>
</reference>
<organism evidence="2 3">
    <name type="scientific">Phytophthora cactorum</name>
    <dbReference type="NCBI Taxonomy" id="29920"/>
    <lineage>
        <taxon>Eukaryota</taxon>
        <taxon>Sar</taxon>
        <taxon>Stramenopiles</taxon>
        <taxon>Oomycota</taxon>
        <taxon>Peronosporomycetes</taxon>
        <taxon>Peronosporales</taxon>
        <taxon>Peronosporaceae</taxon>
        <taxon>Phytophthora</taxon>
    </lineage>
</organism>
<evidence type="ECO:0000313" key="2">
    <source>
        <dbReference type="EMBL" id="KAG6959193.1"/>
    </source>
</evidence>
<sequence length="421" mass="47577">YCETKHNQLPSSSYANLISHLKDKHQVYIEDNKASQRRQAGSFSAHGFVIPTAVNMYRWMEWVVARNMPLCEVDGPLTRAMSKLKPICSKTLKVHLSATVTTVEKKIAAEMTDAGPFGIMFDCWSCNLQHYEALFAVFWHGGERKQLAFLIGDNCATNQAAATLLNVPLIDCASHRLNLAVSVFLEDHAGTVDAVSALMQALRTVNNRATLRDHMSLSPLRPNVARRSSTFEMLARYVRIRDEIKQVDTVFHLIPNASEHRRVAAFLEDLPVLNSVTIKLQDEAVTLADVINDERLSANERKAVRRFEKTTATSAAGTKRKEREDDVGQGGKKKKEEDFASSILKEMKKSTTHWCERHFSQAKLVLNPQRPSLLPVNFEMLVFVRANRVYWHVTTVDKVYKQTSVCVPVAMHAIEYDMVFS</sequence>
<gene>
    <name evidence="2" type="ORF">JG687_00008935</name>
</gene>
<dbReference type="PANTHER" id="PTHR40866">
    <property type="entry name" value="BED-TYPE DOMAIN-CONTAINING PROTEIN"/>
    <property type="match status" value="1"/>
</dbReference>
<dbReference type="OrthoDB" id="110256at2759"/>
<dbReference type="EMBL" id="JAENGZ010000448">
    <property type="protein sequence ID" value="KAG6959193.1"/>
    <property type="molecule type" value="Genomic_DNA"/>
</dbReference>
<evidence type="ECO:0000256" key="1">
    <source>
        <dbReference type="SAM" id="MobiDB-lite"/>
    </source>
</evidence>
<protein>
    <recommendedName>
        <fullName evidence="4">HAT C-terminal dimerisation domain-containing protein</fullName>
    </recommendedName>
</protein>
<accession>A0A8T1UGC9</accession>
<proteinExistence type="predicted"/>
<evidence type="ECO:0008006" key="4">
    <source>
        <dbReference type="Google" id="ProtNLM"/>
    </source>
</evidence>
<dbReference type="PANTHER" id="PTHR40866:SF1">
    <property type="entry name" value="BED-TYPE DOMAIN-CONTAINING PROTEIN"/>
    <property type="match status" value="1"/>
</dbReference>
<name>A0A8T1UGC9_9STRA</name>
<comment type="caution">
    <text evidence="2">The sequence shown here is derived from an EMBL/GenBank/DDBJ whole genome shotgun (WGS) entry which is preliminary data.</text>
</comment>
<feature type="region of interest" description="Disordered" evidence="1">
    <location>
        <begin position="307"/>
        <end position="334"/>
    </location>
</feature>
<dbReference type="AlphaFoldDB" id="A0A8T1UGC9"/>